<evidence type="ECO:0000313" key="1">
    <source>
        <dbReference type="EMBL" id="MEN1760733.1"/>
    </source>
</evidence>
<proteinExistence type="predicted"/>
<reference evidence="1 2" key="1">
    <citation type="submission" date="2024-04" db="EMBL/GenBank/DDBJ databases">
        <title>Genome sequencing and metabolic network reconstruction of aminoacids and betaine degradation by Anoxynatronum sibiricum.</title>
        <authorList>
            <person name="Detkova E.N."/>
            <person name="Boltjanskaja Y.V."/>
            <person name="Mardanov A.V."/>
            <person name="Kevbrin V."/>
        </authorList>
    </citation>
    <scope>NUCLEOTIDE SEQUENCE [LARGE SCALE GENOMIC DNA]</scope>
    <source>
        <strain evidence="1 2">Z-7981</strain>
    </source>
</reference>
<dbReference type="EMBL" id="JBCITM010000008">
    <property type="protein sequence ID" value="MEN1760733.1"/>
    <property type="molecule type" value="Genomic_DNA"/>
</dbReference>
<comment type="caution">
    <text evidence="1">The sequence shown here is derived from an EMBL/GenBank/DDBJ whole genome shotgun (WGS) entry which is preliminary data.</text>
</comment>
<dbReference type="RefSeq" id="WP_343186055.1">
    <property type="nucleotide sequence ID" value="NZ_JBCITM010000008.1"/>
</dbReference>
<keyword evidence="2" id="KW-1185">Reference proteome</keyword>
<sequence length="51" mass="5515">MKKKDLLINKKIKAHGTEPTAPGAFDVSGRILLQKSGYAFLAAAIYPVEGR</sequence>
<protein>
    <submittedName>
        <fullName evidence="1">Uncharacterized protein</fullName>
    </submittedName>
</protein>
<accession>A0ABU9VUQ6</accession>
<evidence type="ECO:0000313" key="2">
    <source>
        <dbReference type="Proteomes" id="UP001407405"/>
    </source>
</evidence>
<name>A0ABU9VUQ6_9CLOT</name>
<dbReference type="Proteomes" id="UP001407405">
    <property type="component" value="Unassembled WGS sequence"/>
</dbReference>
<gene>
    <name evidence="1" type="ORF">AAIG11_09625</name>
</gene>
<organism evidence="1 2">
    <name type="scientific">Anoxynatronum sibiricum</name>
    <dbReference type="NCBI Taxonomy" id="210623"/>
    <lineage>
        <taxon>Bacteria</taxon>
        <taxon>Bacillati</taxon>
        <taxon>Bacillota</taxon>
        <taxon>Clostridia</taxon>
        <taxon>Eubacteriales</taxon>
        <taxon>Clostridiaceae</taxon>
        <taxon>Anoxynatronum</taxon>
    </lineage>
</organism>